<feature type="compositionally biased region" description="Low complexity" evidence="1">
    <location>
        <begin position="31"/>
        <end position="43"/>
    </location>
</feature>
<sequence>MKTLPCTPAVLLLGLLVLAGCARREEASDETAPTAAESPQAASPAPPADLPPPELASIRVQVTLTPEAEARLQSASESVSVEVIFAGDPAPDASGQVNELGLLELGKATKELAGSGSLDFPESLIDQSRLESIVGQPQVLVNTRSSGKSTPGNLLRCNFYWETLKVAGQGPVEISCAPL</sequence>
<reference evidence="3 4" key="1">
    <citation type="journal article" date="2008" name="Int. J. Syst. Evol. Microbiol.">
        <title>Luteimonas marina sp. nov., isolated from seawater.</title>
        <authorList>
            <person name="Baik K.S."/>
            <person name="Park S.C."/>
            <person name="Kim M.S."/>
            <person name="Kim E.M."/>
            <person name="Park C."/>
            <person name="Chun J."/>
            <person name="Seong C.N."/>
        </authorList>
    </citation>
    <scope>NUCLEOTIDE SEQUENCE [LARGE SCALE GENOMIC DNA]</scope>
    <source>
        <strain evidence="3 4">FR1330</strain>
    </source>
</reference>
<name>A0A5C5TZB8_9GAMM</name>
<dbReference type="OrthoDB" id="6050177at2"/>
<dbReference type="EMBL" id="VOHK01000006">
    <property type="protein sequence ID" value="TWT18645.1"/>
    <property type="molecule type" value="Genomic_DNA"/>
</dbReference>
<feature type="chain" id="PRO_5022783928" description="Lipoprotein" evidence="2">
    <location>
        <begin position="25"/>
        <end position="179"/>
    </location>
</feature>
<feature type="signal peptide" evidence="2">
    <location>
        <begin position="1"/>
        <end position="24"/>
    </location>
</feature>
<accession>A0A5C5TZB8</accession>
<dbReference type="AlphaFoldDB" id="A0A5C5TZB8"/>
<feature type="compositionally biased region" description="Pro residues" evidence="1">
    <location>
        <begin position="44"/>
        <end position="53"/>
    </location>
</feature>
<dbReference type="PROSITE" id="PS51257">
    <property type="entry name" value="PROKAR_LIPOPROTEIN"/>
    <property type="match status" value="1"/>
</dbReference>
<comment type="caution">
    <text evidence="3">The sequence shown here is derived from an EMBL/GenBank/DDBJ whole genome shotgun (WGS) entry which is preliminary data.</text>
</comment>
<evidence type="ECO:0000256" key="1">
    <source>
        <dbReference type="SAM" id="MobiDB-lite"/>
    </source>
</evidence>
<dbReference type="Proteomes" id="UP000319980">
    <property type="component" value="Unassembled WGS sequence"/>
</dbReference>
<protein>
    <recommendedName>
        <fullName evidence="5">Lipoprotein</fullName>
    </recommendedName>
</protein>
<organism evidence="3 4">
    <name type="scientific">Luteimonas marina</name>
    <dbReference type="NCBI Taxonomy" id="488485"/>
    <lineage>
        <taxon>Bacteria</taxon>
        <taxon>Pseudomonadati</taxon>
        <taxon>Pseudomonadota</taxon>
        <taxon>Gammaproteobacteria</taxon>
        <taxon>Lysobacterales</taxon>
        <taxon>Lysobacteraceae</taxon>
        <taxon>Luteimonas</taxon>
    </lineage>
</organism>
<dbReference type="RefSeq" id="WP_146388748.1">
    <property type="nucleotide sequence ID" value="NZ_VOHK01000006.1"/>
</dbReference>
<gene>
    <name evidence="3" type="ORF">FQY83_14815</name>
</gene>
<proteinExistence type="predicted"/>
<evidence type="ECO:0008006" key="5">
    <source>
        <dbReference type="Google" id="ProtNLM"/>
    </source>
</evidence>
<evidence type="ECO:0000256" key="2">
    <source>
        <dbReference type="SAM" id="SignalP"/>
    </source>
</evidence>
<evidence type="ECO:0000313" key="3">
    <source>
        <dbReference type="EMBL" id="TWT18645.1"/>
    </source>
</evidence>
<keyword evidence="4" id="KW-1185">Reference proteome</keyword>
<keyword evidence="2" id="KW-0732">Signal</keyword>
<feature type="region of interest" description="Disordered" evidence="1">
    <location>
        <begin position="28"/>
        <end position="53"/>
    </location>
</feature>
<evidence type="ECO:0000313" key="4">
    <source>
        <dbReference type="Proteomes" id="UP000319980"/>
    </source>
</evidence>